<keyword evidence="1" id="KW-0812">Transmembrane</keyword>
<accession>A0A3P6EHK8</accession>
<keyword evidence="1" id="KW-0472">Membrane</keyword>
<evidence type="ECO:0000313" key="2">
    <source>
        <dbReference type="EMBL" id="VDD34854.1"/>
    </source>
</evidence>
<evidence type="ECO:0000256" key="1">
    <source>
        <dbReference type="SAM" id="Phobius"/>
    </source>
</evidence>
<feature type="transmembrane region" description="Helical" evidence="1">
    <location>
        <begin position="90"/>
        <end position="110"/>
    </location>
</feature>
<name>A0A3P6EHK8_BRAOL</name>
<reference evidence="2" key="1">
    <citation type="submission" date="2018-11" db="EMBL/GenBank/DDBJ databases">
        <authorList>
            <consortium name="Genoscope - CEA"/>
            <person name="William W."/>
        </authorList>
    </citation>
    <scope>NUCLEOTIDE SEQUENCE</scope>
</reference>
<organism evidence="2">
    <name type="scientific">Brassica oleracea</name>
    <name type="common">Wild cabbage</name>
    <dbReference type="NCBI Taxonomy" id="3712"/>
    <lineage>
        <taxon>Eukaryota</taxon>
        <taxon>Viridiplantae</taxon>
        <taxon>Streptophyta</taxon>
        <taxon>Embryophyta</taxon>
        <taxon>Tracheophyta</taxon>
        <taxon>Spermatophyta</taxon>
        <taxon>Magnoliopsida</taxon>
        <taxon>eudicotyledons</taxon>
        <taxon>Gunneridae</taxon>
        <taxon>Pentapetalae</taxon>
        <taxon>rosids</taxon>
        <taxon>malvids</taxon>
        <taxon>Brassicales</taxon>
        <taxon>Brassicaceae</taxon>
        <taxon>Brassiceae</taxon>
        <taxon>Brassica</taxon>
    </lineage>
</organism>
<dbReference type="EMBL" id="LR031875">
    <property type="protein sequence ID" value="VDD34854.1"/>
    <property type="molecule type" value="Genomic_DNA"/>
</dbReference>
<protein>
    <submittedName>
        <fullName evidence="2">Uncharacterized protein</fullName>
    </submittedName>
</protein>
<dbReference type="AlphaFoldDB" id="A0A3P6EHK8"/>
<sequence>MRKVKDITCINPGYFRLRGFCSRPRRRKLNFGFLWEKSSPLSHSRGVPVPAMGNGEESMHFESDCLQIEEGEYSPSLALQLDEFFHLRSLFTLFSFFLFIVSSILVQISLLRMLV</sequence>
<gene>
    <name evidence="2" type="ORF">BOLC9T60177H</name>
</gene>
<keyword evidence="1" id="KW-1133">Transmembrane helix</keyword>
<proteinExistence type="predicted"/>